<dbReference type="RefSeq" id="WP_076837207.1">
    <property type="nucleotide sequence ID" value="NZ_CP019434.1"/>
</dbReference>
<dbReference type="GO" id="GO:0002938">
    <property type="term" value="P:tRNA guanine ribose methylation"/>
    <property type="evidence" value="ECO:0007669"/>
    <property type="project" value="TreeGrafter"/>
</dbReference>
<evidence type="ECO:0000256" key="6">
    <source>
        <dbReference type="ARBA" id="ARBA00022884"/>
    </source>
</evidence>
<evidence type="ECO:0000256" key="3">
    <source>
        <dbReference type="ARBA" id="ARBA00022679"/>
    </source>
</evidence>
<dbReference type="STRING" id="1765967.BW247_11095"/>
<dbReference type="AlphaFoldDB" id="A0A1P8UIC0"/>
<sequence>MRNRQLNHDAHRGALKKHSVCLLANDIGHATNVGSLFRIADALGVEHIFLTGSTPRPPHPKIRKTSRATEKHVPYSHASRAVDAVAALKTQGYRIISLELTSCSIDIDKLHVVPGEKICLILGEENAGVAQELLDLSDDTVHIPMLGIQSSMNVAVACAIATHAITRRMASAAPP</sequence>
<evidence type="ECO:0000256" key="2">
    <source>
        <dbReference type="ARBA" id="ARBA00022603"/>
    </source>
</evidence>
<dbReference type="InterPro" id="IPR033671">
    <property type="entry name" value="TrmH"/>
</dbReference>
<evidence type="ECO:0000313" key="9">
    <source>
        <dbReference type="Proteomes" id="UP000243807"/>
    </source>
</evidence>
<dbReference type="InterPro" id="IPR029026">
    <property type="entry name" value="tRNA_m1G_MTases_N"/>
</dbReference>
<proteinExistence type="predicted"/>
<reference evidence="8 9" key="1">
    <citation type="submission" date="2017-01" db="EMBL/GenBank/DDBJ databases">
        <title>Draft sequence of Acidihalobacter ferrooxidans strain DSM 14175 (strain V8).</title>
        <authorList>
            <person name="Khaleque H.N."/>
            <person name="Ramsay J.P."/>
            <person name="Murphy R.J.T."/>
            <person name="Kaksonen A.H."/>
            <person name="Boxall N.J."/>
            <person name="Watkin E.L.J."/>
        </authorList>
    </citation>
    <scope>NUCLEOTIDE SEQUENCE [LARGE SCALE GENOMIC DNA]</scope>
    <source>
        <strain evidence="8 9">V8</strain>
    </source>
</reference>
<dbReference type="Pfam" id="PF00588">
    <property type="entry name" value="SpoU_methylase"/>
    <property type="match status" value="1"/>
</dbReference>
<protein>
    <recommendedName>
        <fullName evidence="7">tRNA/rRNA methyltransferase SpoU type domain-containing protein</fullName>
    </recommendedName>
</protein>
<evidence type="ECO:0000256" key="5">
    <source>
        <dbReference type="ARBA" id="ARBA00022694"/>
    </source>
</evidence>
<organism evidence="8 9">
    <name type="scientific">Acidihalobacter ferrooxydans</name>
    <dbReference type="NCBI Taxonomy" id="1765967"/>
    <lineage>
        <taxon>Bacteria</taxon>
        <taxon>Pseudomonadati</taxon>
        <taxon>Pseudomonadota</taxon>
        <taxon>Gammaproteobacteria</taxon>
        <taxon>Chromatiales</taxon>
        <taxon>Ectothiorhodospiraceae</taxon>
        <taxon>Acidihalobacter</taxon>
    </lineage>
</organism>
<dbReference type="Gene3D" id="3.40.1280.10">
    <property type="match status" value="1"/>
</dbReference>
<dbReference type="InterPro" id="IPR029028">
    <property type="entry name" value="Alpha/beta_knot_MTases"/>
</dbReference>
<accession>A0A1P8UIC0</accession>
<keyword evidence="2" id="KW-0489">Methyltransferase</keyword>
<name>A0A1P8UIC0_9GAMM</name>
<evidence type="ECO:0000256" key="4">
    <source>
        <dbReference type="ARBA" id="ARBA00022691"/>
    </source>
</evidence>
<evidence type="ECO:0000313" key="8">
    <source>
        <dbReference type="EMBL" id="APZ43567.1"/>
    </source>
</evidence>
<dbReference type="Proteomes" id="UP000243807">
    <property type="component" value="Chromosome"/>
</dbReference>
<dbReference type="OrthoDB" id="4578643at2"/>
<keyword evidence="3" id="KW-0808">Transferase</keyword>
<dbReference type="InterPro" id="IPR001537">
    <property type="entry name" value="SpoU_MeTrfase"/>
</dbReference>
<dbReference type="GO" id="GO:0000049">
    <property type="term" value="F:tRNA binding"/>
    <property type="evidence" value="ECO:0007669"/>
    <property type="project" value="UniProtKB-KW"/>
</dbReference>
<dbReference type="PANTHER" id="PTHR43453:SF1">
    <property type="entry name" value="TRNA_RRNA METHYLTRANSFERASE SPOU TYPE DOMAIN-CONTAINING PROTEIN"/>
    <property type="match status" value="1"/>
</dbReference>
<feature type="domain" description="tRNA/rRNA methyltransferase SpoU type" evidence="7">
    <location>
        <begin position="21"/>
        <end position="162"/>
    </location>
</feature>
<dbReference type="KEGG" id="afy:BW247_11095"/>
<keyword evidence="1" id="KW-0820">tRNA-binding</keyword>
<keyword evidence="4" id="KW-0949">S-adenosyl-L-methionine</keyword>
<keyword evidence="9" id="KW-1185">Reference proteome</keyword>
<keyword evidence="5" id="KW-0819">tRNA processing</keyword>
<keyword evidence="6" id="KW-0694">RNA-binding</keyword>
<evidence type="ECO:0000256" key="1">
    <source>
        <dbReference type="ARBA" id="ARBA00022555"/>
    </source>
</evidence>
<dbReference type="GO" id="GO:0008173">
    <property type="term" value="F:RNA methyltransferase activity"/>
    <property type="evidence" value="ECO:0007669"/>
    <property type="project" value="InterPro"/>
</dbReference>
<dbReference type="EMBL" id="CP019434">
    <property type="protein sequence ID" value="APZ43567.1"/>
    <property type="molecule type" value="Genomic_DNA"/>
</dbReference>
<gene>
    <name evidence="8" type="ORF">BW247_11095</name>
</gene>
<dbReference type="SUPFAM" id="SSF75217">
    <property type="entry name" value="alpha/beta knot"/>
    <property type="match status" value="1"/>
</dbReference>
<dbReference type="PANTHER" id="PTHR43453">
    <property type="entry name" value="RRNA METHYLASE-LIKE"/>
    <property type="match status" value="1"/>
</dbReference>
<evidence type="ECO:0000259" key="7">
    <source>
        <dbReference type="Pfam" id="PF00588"/>
    </source>
</evidence>